<evidence type="ECO:0000313" key="2">
    <source>
        <dbReference type="EMBL" id="MSR92085.1"/>
    </source>
</evidence>
<dbReference type="InterPro" id="IPR016787">
    <property type="entry name" value="UCP021328"/>
</dbReference>
<organism evidence="2 3">
    <name type="scientific">Inconstantimicrobium porci</name>
    <dbReference type="NCBI Taxonomy" id="2652291"/>
    <lineage>
        <taxon>Bacteria</taxon>
        <taxon>Bacillati</taxon>
        <taxon>Bacillota</taxon>
        <taxon>Clostridia</taxon>
        <taxon>Eubacteriales</taxon>
        <taxon>Clostridiaceae</taxon>
        <taxon>Inconstantimicrobium</taxon>
    </lineage>
</organism>
<dbReference type="Proteomes" id="UP000460287">
    <property type="component" value="Unassembled WGS sequence"/>
</dbReference>
<evidence type="ECO:0000256" key="1">
    <source>
        <dbReference type="SAM" id="MobiDB-lite"/>
    </source>
</evidence>
<proteinExistence type="predicted"/>
<comment type="caution">
    <text evidence="2">The sequence shown here is derived from an EMBL/GenBank/DDBJ whole genome shotgun (WGS) entry which is preliminary data.</text>
</comment>
<gene>
    <name evidence="2" type="ORF">FYJ33_11955</name>
</gene>
<feature type="compositionally biased region" description="Basic residues" evidence="1">
    <location>
        <begin position="131"/>
        <end position="140"/>
    </location>
</feature>
<feature type="region of interest" description="Disordered" evidence="1">
    <location>
        <begin position="85"/>
        <end position="140"/>
    </location>
</feature>
<dbReference type="AlphaFoldDB" id="A0A7X2T2C3"/>
<evidence type="ECO:0000313" key="3">
    <source>
        <dbReference type="Proteomes" id="UP000460287"/>
    </source>
</evidence>
<dbReference type="EMBL" id="VULX01000022">
    <property type="protein sequence ID" value="MSR92085.1"/>
    <property type="molecule type" value="Genomic_DNA"/>
</dbReference>
<name>A0A7X2T2C3_9CLOT</name>
<dbReference type="Pfam" id="PF11208">
    <property type="entry name" value="DUF2992"/>
    <property type="match status" value="1"/>
</dbReference>
<dbReference type="RefSeq" id="WP_154531985.1">
    <property type="nucleotide sequence ID" value="NZ_JAXFSD010000088.1"/>
</dbReference>
<feature type="compositionally biased region" description="Basic and acidic residues" evidence="1">
    <location>
        <begin position="116"/>
        <end position="130"/>
    </location>
</feature>
<keyword evidence="3" id="KW-1185">Reference proteome</keyword>
<reference evidence="2 3" key="1">
    <citation type="submission" date="2019-08" db="EMBL/GenBank/DDBJ databases">
        <title>In-depth cultivation of the pig gut microbiome towards novel bacterial diversity and tailored functional studies.</title>
        <authorList>
            <person name="Wylensek D."/>
            <person name="Hitch T.C.A."/>
            <person name="Clavel T."/>
        </authorList>
    </citation>
    <scope>NUCLEOTIDE SEQUENCE [LARGE SCALE GENOMIC DNA]</scope>
    <source>
        <strain evidence="2 3">WCA-383-APC-5B</strain>
    </source>
</reference>
<accession>A0A7X2T2C3</accession>
<protein>
    <submittedName>
        <fullName evidence="2">DUF2992 family protein</fullName>
    </submittedName>
</protein>
<sequence>MIKEIKLTVMFENPFWIGVFECHDGNSYSVSKVTFGAEPTDVEVFEFIKRNFYKLKPKEVKLDGGKKTAAKKKNPKRVLREIKKEAKNKGIGTKAQNVIKEQYEENKAERKRARKERKEERAQRMFELKQQKRKEKHRGH</sequence>
<dbReference type="PIRSF" id="PIRSF021328">
    <property type="entry name" value="UCP021328"/>
    <property type="match status" value="1"/>
</dbReference>